<sequence length="207" mass="23039">MGHRHDGAGFPSHVPQSLSFLLANLGQSSHLSVSLSKHAFAKRDRLKRKIADMFVDFLLETKSSPRMKLLSCRRGARILLGLVLILAVDSAETDILRRTNNLKAVALTIYQAADDGDIGVRILFLKLNTSGRDSNLDLPVIGSLFQQERTRKAKFKESIPVICVEAEWKTSLEKTHHNTPDRDLNLDLPIIGSLVYYESSTSDNEAT</sequence>
<proteinExistence type="predicted"/>
<accession>A0A7R9CQS7</accession>
<evidence type="ECO:0000313" key="1">
    <source>
        <dbReference type="EMBL" id="CAD7400893.1"/>
    </source>
</evidence>
<organism evidence="1">
    <name type="scientific">Timema cristinae</name>
    <name type="common">Walking stick</name>
    <dbReference type="NCBI Taxonomy" id="61476"/>
    <lineage>
        <taxon>Eukaryota</taxon>
        <taxon>Metazoa</taxon>
        <taxon>Ecdysozoa</taxon>
        <taxon>Arthropoda</taxon>
        <taxon>Hexapoda</taxon>
        <taxon>Insecta</taxon>
        <taxon>Pterygota</taxon>
        <taxon>Neoptera</taxon>
        <taxon>Polyneoptera</taxon>
        <taxon>Phasmatodea</taxon>
        <taxon>Timematodea</taxon>
        <taxon>Timematoidea</taxon>
        <taxon>Timematidae</taxon>
        <taxon>Timema</taxon>
    </lineage>
</organism>
<protein>
    <submittedName>
        <fullName evidence="1">Uncharacterized protein</fullName>
    </submittedName>
</protein>
<gene>
    <name evidence="1" type="ORF">TCEB3V08_LOCUS5754</name>
</gene>
<dbReference type="EMBL" id="OC318180">
    <property type="protein sequence ID" value="CAD7400893.1"/>
    <property type="molecule type" value="Genomic_DNA"/>
</dbReference>
<name>A0A7R9CQS7_TIMCR</name>
<reference evidence="1" key="1">
    <citation type="submission" date="2020-11" db="EMBL/GenBank/DDBJ databases">
        <authorList>
            <person name="Tran Van P."/>
        </authorList>
    </citation>
    <scope>NUCLEOTIDE SEQUENCE</scope>
</reference>
<dbReference type="AlphaFoldDB" id="A0A7R9CQS7"/>